<sequence>MQVNSAFFGGTKAFVVLYVLGACVCRRVVRATTRGEATANFLSASLISSCVVVRILLTFHACWERNVQNKSL</sequence>
<keyword evidence="1" id="KW-0472">Membrane</keyword>
<feature type="transmembrane region" description="Helical" evidence="1">
    <location>
        <begin position="6"/>
        <end position="25"/>
    </location>
</feature>
<keyword evidence="1" id="KW-0812">Transmembrane</keyword>
<name>A0A6B0TSP7_IXORI</name>
<dbReference type="EMBL" id="GIFC01000866">
    <property type="protein sequence ID" value="MXU82949.1"/>
    <property type="molecule type" value="Transcribed_RNA"/>
</dbReference>
<reference evidence="2" key="1">
    <citation type="submission" date="2019-12" db="EMBL/GenBank/DDBJ databases">
        <title>An insight into the sialome of adult female Ixodes ricinus ticks feeding for 6 days.</title>
        <authorList>
            <person name="Perner J."/>
            <person name="Ribeiro J.M.C."/>
        </authorList>
    </citation>
    <scope>NUCLEOTIDE SEQUENCE</scope>
    <source>
        <strain evidence="2">Semi-engorged</strain>
        <tissue evidence="2">Salivary glands</tissue>
    </source>
</reference>
<accession>A0A6B0TSP7</accession>
<evidence type="ECO:0000313" key="2">
    <source>
        <dbReference type="EMBL" id="MXU82949.1"/>
    </source>
</evidence>
<protein>
    <submittedName>
        <fullName evidence="2">Uncharacterized protein</fullName>
    </submittedName>
</protein>
<evidence type="ECO:0000256" key="1">
    <source>
        <dbReference type="SAM" id="Phobius"/>
    </source>
</evidence>
<organism evidence="2">
    <name type="scientific">Ixodes ricinus</name>
    <name type="common">Common tick</name>
    <name type="synonym">Acarus ricinus</name>
    <dbReference type="NCBI Taxonomy" id="34613"/>
    <lineage>
        <taxon>Eukaryota</taxon>
        <taxon>Metazoa</taxon>
        <taxon>Ecdysozoa</taxon>
        <taxon>Arthropoda</taxon>
        <taxon>Chelicerata</taxon>
        <taxon>Arachnida</taxon>
        <taxon>Acari</taxon>
        <taxon>Parasitiformes</taxon>
        <taxon>Ixodida</taxon>
        <taxon>Ixodoidea</taxon>
        <taxon>Ixodidae</taxon>
        <taxon>Ixodinae</taxon>
        <taxon>Ixodes</taxon>
    </lineage>
</organism>
<dbReference type="AlphaFoldDB" id="A0A6B0TSP7"/>
<feature type="transmembrane region" description="Helical" evidence="1">
    <location>
        <begin position="37"/>
        <end position="57"/>
    </location>
</feature>
<keyword evidence="1" id="KW-1133">Transmembrane helix</keyword>
<proteinExistence type="predicted"/>